<feature type="signal peptide" evidence="1">
    <location>
        <begin position="1"/>
        <end position="21"/>
    </location>
</feature>
<dbReference type="Proteomes" id="UP000244168">
    <property type="component" value="Unassembled WGS sequence"/>
</dbReference>
<evidence type="ECO:0000313" key="4">
    <source>
        <dbReference type="Proteomes" id="UP000244168"/>
    </source>
</evidence>
<dbReference type="EMBL" id="QAOQ01000002">
    <property type="protein sequence ID" value="PTQ99280.1"/>
    <property type="molecule type" value="Genomic_DNA"/>
</dbReference>
<dbReference type="AlphaFoldDB" id="A0A2T5JBZ9"/>
<feature type="chain" id="PRO_5015536569" evidence="1">
    <location>
        <begin position="22"/>
        <end position="227"/>
    </location>
</feature>
<feature type="domain" description="Outer membrane protein beta-barrel" evidence="2">
    <location>
        <begin position="48"/>
        <end position="203"/>
    </location>
</feature>
<accession>A0A2T5JBZ9</accession>
<reference evidence="3 4" key="1">
    <citation type="submission" date="2018-04" db="EMBL/GenBank/DDBJ databases">
        <title>Genomic Encyclopedia of Archaeal and Bacterial Type Strains, Phase II (KMG-II): from individual species to whole genera.</title>
        <authorList>
            <person name="Goeker M."/>
        </authorList>
    </citation>
    <scope>NUCLEOTIDE SEQUENCE [LARGE SCALE GENOMIC DNA]</scope>
    <source>
        <strain evidence="3 4">DSM 26809</strain>
    </source>
</reference>
<name>A0A2T5JBZ9_9SPHI</name>
<evidence type="ECO:0000313" key="3">
    <source>
        <dbReference type="EMBL" id="PTQ99280.1"/>
    </source>
</evidence>
<dbReference type="Pfam" id="PF13568">
    <property type="entry name" value="OMP_b-brl_2"/>
    <property type="match status" value="1"/>
</dbReference>
<sequence length="227" mass="25254">MKKLTFFAILLLMVAAGTVNAQMRRYPPPRRYPPARTTYRRPVDDFYRVKFGIVAGANISNIVNINNSNFNTNTIVGWNVGASLDIPIVRPLSFEGEVLFSQKGYKAYTADGDFTQRTNWIDVPLLAKIQLAPAFNLVVGPQISFLTSTQNTYRSGFNSVSEQIYTRDADGFNKSLVGGVIGVGIDLSPNVELRGRYTLDLQNNSSDGATYPDYRNQVFQVGLGFKF</sequence>
<keyword evidence="4" id="KW-1185">Reference proteome</keyword>
<dbReference type="InterPro" id="IPR025665">
    <property type="entry name" value="Beta-barrel_OMP_2"/>
</dbReference>
<gene>
    <name evidence="3" type="ORF">C8P68_10296</name>
</gene>
<dbReference type="InterPro" id="IPR011250">
    <property type="entry name" value="OMP/PagP_B-barrel"/>
</dbReference>
<evidence type="ECO:0000259" key="2">
    <source>
        <dbReference type="Pfam" id="PF13568"/>
    </source>
</evidence>
<dbReference type="SUPFAM" id="SSF56925">
    <property type="entry name" value="OMPA-like"/>
    <property type="match status" value="1"/>
</dbReference>
<dbReference type="RefSeq" id="WP_245916996.1">
    <property type="nucleotide sequence ID" value="NZ_CP160205.1"/>
</dbReference>
<protein>
    <submittedName>
        <fullName evidence="3">Outer membrane protein with beta-barrel domain</fullName>
    </submittedName>
</protein>
<comment type="caution">
    <text evidence="3">The sequence shown here is derived from an EMBL/GenBank/DDBJ whole genome shotgun (WGS) entry which is preliminary data.</text>
</comment>
<evidence type="ECO:0000256" key="1">
    <source>
        <dbReference type="SAM" id="SignalP"/>
    </source>
</evidence>
<organism evidence="3 4">
    <name type="scientific">Mucilaginibacter yixingensis</name>
    <dbReference type="NCBI Taxonomy" id="1295612"/>
    <lineage>
        <taxon>Bacteria</taxon>
        <taxon>Pseudomonadati</taxon>
        <taxon>Bacteroidota</taxon>
        <taxon>Sphingobacteriia</taxon>
        <taxon>Sphingobacteriales</taxon>
        <taxon>Sphingobacteriaceae</taxon>
        <taxon>Mucilaginibacter</taxon>
    </lineage>
</organism>
<proteinExistence type="predicted"/>
<keyword evidence="1" id="KW-0732">Signal</keyword>